<dbReference type="GO" id="GO:0003676">
    <property type="term" value="F:nucleic acid binding"/>
    <property type="evidence" value="ECO:0007669"/>
    <property type="project" value="InterPro"/>
</dbReference>
<dbReference type="Gene3D" id="3.30.420.10">
    <property type="entry name" value="Ribonuclease H-like superfamily/Ribonuclease H"/>
    <property type="match status" value="1"/>
</dbReference>
<evidence type="ECO:0000259" key="1">
    <source>
        <dbReference type="PROSITE" id="PS50994"/>
    </source>
</evidence>
<dbReference type="PANTHER" id="PTHR46889:SF4">
    <property type="entry name" value="TRANSPOSASE INSO FOR INSERTION SEQUENCE ELEMENT IS911B-RELATED"/>
    <property type="match status" value="1"/>
</dbReference>
<accession>A0A1G2C4N3</accession>
<dbReference type="InterPro" id="IPR001584">
    <property type="entry name" value="Integrase_cat-core"/>
</dbReference>
<dbReference type="InterPro" id="IPR036397">
    <property type="entry name" value="RNaseH_sf"/>
</dbReference>
<dbReference type="Proteomes" id="UP000176648">
    <property type="component" value="Unassembled WGS sequence"/>
</dbReference>
<organism evidence="2 3">
    <name type="scientific">Candidatus Liptonbacteria bacterium GWB1_49_6</name>
    <dbReference type="NCBI Taxonomy" id="1798644"/>
    <lineage>
        <taxon>Bacteria</taxon>
        <taxon>Candidatus Liptoniibacteriota</taxon>
    </lineage>
</organism>
<dbReference type="PANTHER" id="PTHR46889">
    <property type="entry name" value="TRANSPOSASE INSF FOR INSERTION SEQUENCE IS3B-RELATED"/>
    <property type="match status" value="1"/>
</dbReference>
<evidence type="ECO:0000313" key="3">
    <source>
        <dbReference type="Proteomes" id="UP000176648"/>
    </source>
</evidence>
<dbReference type="EMBL" id="MHKU01000034">
    <property type="protein sequence ID" value="OGY96364.1"/>
    <property type="molecule type" value="Genomic_DNA"/>
</dbReference>
<reference evidence="2 3" key="1">
    <citation type="journal article" date="2016" name="Nat. Commun.">
        <title>Thousands of microbial genomes shed light on interconnected biogeochemical processes in an aquifer system.</title>
        <authorList>
            <person name="Anantharaman K."/>
            <person name="Brown C.T."/>
            <person name="Hug L.A."/>
            <person name="Sharon I."/>
            <person name="Castelle C.J."/>
            <person name="Probst A.J."/>
            <person name="Thomas B.C."/>
            <person name="Singh A."/>
            <person name="Wilkins M.J."/>
            <person name="Karaoz U."/>
            <person name="Brodie E.L."/>
            <person name="Williams K.H."/>
            <person name="Hubbard S.S."/>
            <person name="Banfield J.F."/>
        </authorList>
    </citation>
    <scope>NUCLEOTIDE SEQUENCE [LARGE SCALE GENOMIC DNA]</scope>
</reference>
<dbReference type="InterPro" id="IPR050900">
    <property type="entry name" value="Transposase_IS3/IS150/IS904"/>
</dbReference>
<evidence type="ECO:0000313" key="2">
    <source>
        <dbReference type="EMBL" id="OGY96364.1"/>
    </source>
</evidence>
<dbReference type="GO" id="GO:0015074">
    <property type="term" value="P:DNA integration"/>
    <property type="evidence" value="ECO:0007669"/>
    <property type="project" value="InterPro"/>
</dbReference>
<protein>
    <recommendedName>
        <fullName evidence="1">Integrase catalytic domain-containing protein</fullName>
    </recommendedName>
</protein>
<proteinExistence type="predicted"/>
<sequence length="220" mass="25677">MIVAERKRTHRCGAVIFATLARRGVRVSLSTVNRVLGRHSLTAAWSPWKKRHEYPPRPIPEKPGILVEIDTIHDGAHDDRLYVYTLLDVSSRWAYAIPTLAINTHHSLRFVDAARQISPFSFATIQSDHGQEFSKWFTKQIVARGMAHRHSRVRTPNDNAHLERFNRTIQDECMRRIPRSLAAWRKEIPEYLQYYNTERLHMGIDYKTPVEKIAELFPRS</sequence>
<name>A0A1G2C4N3_9BACT</name>
<dbReference type="Pfam" id="PF13683">
    <property type="entry name" value="rve_3"/>
    <property type="match status" value="1"/>
</dbReference>
<gene>
    <name evidence="2" type="ORF">A2122_01320</name>
</gene>
<feature type="domain" description="Integrase catalytic" evidence="1">
    <location>
        <begin position="59"/>
        <end position="217"/>
    </location>
</feature>
<dbReference type="SUPFAM" id="SSF53098">
    <property type="entry name" value="Ribonuclease H-like"/>
    <property type="match status" value="1"/>
</dbReference>
<comment type="caution">
    <text evidence="2">The sequence shown here is derived from an EMBL/GenBank/DDBJ whole genome shotgun (WGS) entry which is preliminary data.</text>
</comment>
<dbReference type="InterPro" id="IPR012337">
    <property type="entry name" value="RNaseH-like_sf"/>
</dbReference>
<dbReference type="PROSITE" id="PS50994">
    <property type="entry name" value="INTEGRASE"/>
    <property type="match status" value="1"/>
</dbReference>
<dbReference type="AlphaFoldDB" id="A0A1G2C4N3"/>